<dbReference type="CDD" id="cd06121">
    <property type="entry name" value="cupin_YML079wp"/>
    <property type="match status" value="1"/>
</dbReference>
<dbReference type="RefSeq" id="WP_198411025.1">
    <property type="nucleotide sequence ID" value="NZ_BHGK01000001.1"/>
</dbReference>
<keyword evidence="3" id="KW-1185">Reference proteome</keyword>
<organism evidence="2 3">
    <name type="scientific">Mediterraneibacter butyricigenes</name>
    <dbReference type="NCBI Taxonomy" id="2316025"/>
    <lineage>
        <taxon>Bacteria</taxon>
        <taxon>Bacillati</taxon>
        <taxon>Bacillota</taxon>
        <taxon>Clostridia</taxon>
        <taxon>Lachnospirales</taxon>
        <taxon>Lachnospiraceae</taxon>
        <taxon>Mediterraneibacter</taxon>
    </lineage>
</organism>
<name>A0A391P1S9_9FIRM</name>
<dbReference type="PANTHER" id="PTHR33387">
    <property type="entry name" value="RMLC-LIKE JELLY ROLL FOLD PROTEIN"/>
    <property type="match status" value="1"/>
</dbReference>
<protein>
    <submittedName>
        <fullName evidence="2">Cupin</fullName>
    </submittedName>
</protein>
<dbReference type="EMBL" id="BHGK01000001">
    <property type="protein sequence ID" value="GCA67984.1"/>
    <property type="molecule type" value="Genomic_DNA"/>
</dbReference>
<dbReference type="Pfam" id="PF06172">
    <property type="entry name" value="Cupin_5"/>
    <property type="match status" value="1"/>
</dbReference>
<evidence type="ECO:0000313" key="3">
    <source>
        <dbReference type="Proteomes" id="UP000265643"/>
    </source>
</evidence>
<gene>
    <name evidence="2" type="ORF">KGMB01110_24200</name>
</gene>
<accession>A0A391P1S9</accession>
<sequence>MAVQKMTAQDIIRRLDMVPLGAEGGMVKETWRSKKKDHGISDGSAIYYLLTEDSFSHLHRLTGEEVYHFYMGDPVELCELKQDGSMQITVLGTDLMEGQIPQHLVEGGVWQGSRLKEGGKWALLGTTMCPAYSEEEYEHGNKEELLEKYPEAAAYIEKLTGEVRDF</sequence>
<evidence type="ECO:0000259" key="1">
    <source>
        <dbReference type="Pfam" id="PF06172"/>
    </source>
</evidence>
<dbReference type="PANTHER" id="PTHR33387:SF3">
    <property type="entry name" value="DUF985 DOMAIN-CONTAINING PROTEIN"/>
    <property type="match status" value="1"/>
</dbReference>
<dbReference type="Proteomes" id="UP000265643">
    <property type="component" value="Unassembled WGS sequence"/>
</dbReference>
<comment type="caution">
    <text evidence="2">The sequence shown here is derived from an EMBL/GenBank/DDBJ whole genome shotgun (WGS) entry which is preliminary data.</text>
</comment>
<evidence type="ECO:0000313" key="2">
    <source>
        <dbReference type="EMBL" id="GCA67984.1"/>
    </source>
</evidence>
<dbReference type="AlphaFoldDB" id="A0A391P1S9"/>
<dbReference type="SUPFAM" id="SSF51182">
    <property type="entry name" value="RmlC-like cupins"/>
    <property type="match status" value="1"/>
</dbReference>
<feature type="domain" description="DUF985" evidence="1">
    <location>
        <begin position="9"/>
        <end position="138"/>
    </location>
</feature>
<reference evidence="3" key="1">
    <citation type="submission" date="2018-09" db="EMBL/GenBank/DDBJ databases">
        <title>Draft Genome Sequence of Mediterraneibacter sp. KCTC 15684.</title>
        <authorList>
            <person name="Kim J.S."/>
            <person name="Han K.I."/>
            <person name="Suh M.K."/>
            <person name="Lee K.C."/>
            <person name="Eom M.K."/>
            <person name="Lee J.H."/>
            <person name="Park S.H."/>
            <person name="Kang S.W."/>
            <person name="Park J.E."/>
            <person name="Oh B.S."/>
            <person name="Yu S.Y."/>
            <person name="Choi S.H."/>
            <person name="Lee D.H."/>
            <person name="Yoon H."/>
            <person name="Kim B."/>
            <person name="Yang S.J."/>
            <person name="Lee J.S."/>
        </authorList>
    </citation>
    <scope>NUCLEOTIDE SEQUENCE [LARGE SCALE GENOMIC DNA]</scope>
    <source>
        <strain evidence="3">KCTC 15684</strain>
    </source>
</reference>
<proteinExistence type="predicted"/>
<dbReference type="InterPro" id="IPR039935">
    <property type="entry name" value="YML079W-like"/>
</dbReference>
<dbReference type="Gene3D" id="2.60.120.10">
    <property type="entry name" value="Jelly Rolls"/>
    <property type="match status" value="1"/>
</dbReference>
<dbReference type="InterPro" id="IPR014710">
    <property type="entry name" value="RmlC-like_jellyroll"/>
</dbReference>
<dbReference type="InterPro" id="IPR011051">
    <property type="entry name" value="RmlC_Cupin_sf"/>
</dbReference>
<dbReference type="InterPro" id="IPR009327">
    <property type="entry name" value="Cupin_DUF985"/>
</dbReference>